<accession>A0A2N5XV18</accession>
<sequence>MFKALDRISIGMLLIAALTLGLSPFVPEPHVWEKIKMLASGTLTQPMDIFDLAFHGIPWVLLVLKLGRMGLKKGA</sequence>
<dbReference type="RefSeq" id="WP_101532613.1">
    <property type="nucleotide sequence ID" value="NZ_JBFHIU010000001.1"/>
</dbReference>
<evidence type="ECO:0000313" key="3">
    <source>
        <dbReference type="Proteomes" id="UP000234881"/>
    </source>
</evidence>
<proteinExistence type="predicted"/>
<evidence type="ECO:0000313" key="2">
    <source>
        <dbReference type="EMBL" id="PLW78362.1"/>
    </source>
</evidence>
<comment type="caution">
    <text evidence="2">The sequence shown here is derived from an EMBL/GenBank/DDBJ whole genome shotgun (WGS) entry which is preliminary data.</text>
</comment>
<dbReference type="OrthoDB" id="1467821at2"/>
<dbReference type="Proteomes" id="UP000234881">
    <property type="component" value="Unassembled WGS sequence"/>
</dbReference>
<keyword evidence="1" id="KW-0812">Transmembrane</keyword>
<dbReference type="AlphaFoldDB" id="A0A2N5XV18"/>
<feature type="transmembrane region" description="Helical" evidence="1">
    <location>
        <begin position="49"/>
        <end position="67"/>
    </location>
</feature>
<keyword evidence="1" id="KW-1133">Transmembrane helix</keyword>
<reference evidence="2 3" key="1">
    <citation type="submission" date="2018-01" db="EMBL/GenBank/DDBJ databases">
        <title>The draft genome sequence of Cohaesibacter sp. H1304.</title>
        <authorList>
            <person name="Wang N.-N."/>
            <person name="Du Z.-J."/>
        </authorList>
    </citation>
    <scope>NUCLEOTIDE SEQUENCE [LARGE SCALE GENOMIC DNA]</scope>
    <source>
        <strain evidence="2 3">H1304</strain>
    </source>
</reference>
<evidence type="ECO:0000256" key="1">
    <source>
        <dbReference type="SAM" id="Phobius"/>
    </source>
</evidence>
<protein>
    <submittedName>
        <fullName evidence="2">RND transporter</fullName>
    </submittedName>
</protein>
<dbReference type="EMBL" id="PKUQ01000008">
    <property type="protein sequence ID" value="PLW78362.1"/>
    <property type="molecule type" value="Genomic_DNA"/>
</dbReference>
<name>A0A2N5XV18_9HYPH</name>
<keyword evidence="1" id="KW-0472">Membrane</keyword>
<keyword evidence="3" id="KW-1185">Reference proteome</keyword>
<gene>
    <name evidence="2" type="ORF">C0081_04510</name>
</gene>
<organism evidence="2 3">
    <name type="scientific">Cohaesibacter celericrescens</name>
    <dbReference type="NCBI Taxonomy" id="2067669"/>
    <lineage>
        <taxon>Bacteria</taxon>
        <taxon>Pseudomonadati</taxon>
        <taxon>Pseudomonadota</taxon>
        <taxon>Alphaproteobacteria</taxon>
        <taxon>Hyphomicrobiales</taxon>
        <taxon>Cohaesibacteraceae</taxon>
    </lineage>
</organism>